<protein>
    <recommendedName>
        <fullName evidence="11">Mannosyltransferase</fullName>
        <ecNumber evidence="11">2.4.1.-</ecNumber>
    </recommendedName>
</protein>
<evidence type="ECO:0000256" key="3">
    <source>
        <dbReference type="ARBA" id="ARBA00022502"/>
    </source>
</evidence>
<keyword evidence="3" id="KW-0337">GPI-anchor biosynthesis</keyword>
<evidence type="ECO:0000256" key="6">
    <source>
        <dbReference type="ARBA" id="ARBA00022692"/>
    </source>
</evidence>
<evidence type="ECO:0000256" key="8">
    <source>
        <dbReference type="ARBA" id="ARBA00022989"/>
    </source>
</evidence>
<comment type="caution">
    <text evidence="13">The sequence shown here is derived from an EMBL/GenBank/DDBJ whole genome shotgun (WGS) entry which is preliminary data.</text>
</comment>
<keyword evidence="6 11" id="KW-0812">Transmembrane</keyword>
<proteinExistence type="inferred from homology"/>
<dbReference type="PANTHER" id="PTHR22760">
    <property type="entry name" value="GLYCOSYLTRANSFERASE"/>
    <property type="match status" value="1"/>
</dbReference>
<feature type="transmembrane region" description="Helical" evidence="11">
    <location>
        <begin position="389"/>
        <end position="411"/>
    </location>
</feature>
<keyword evidence="9 11" id="KW-0472">Membrane</keyword>
<evidence type="ECO:0000256" key="12">
    <source>
        <dbReference type="SAM" id="MobiDB-lite"/>
    </source>
</evidence>
<dbReference type="GO" id="GO:0005789">
    <property type="term" value="C:endoplasmic reticulum membrane"/>
    <property type="evidence" value="ECO:0007669"/>
    <property type="project" value="UniProtKB-SubCell"/>
</dbReference>
<accession>A0A8J8WFL7</accession>
<keyword evidence="5" id="KW-0808">Transferase</keyword>
<keyword evidence="14" id="KW-1185">Reference proteome</keyword>
<evidence type="ECO:0000256" key="1">
    <source>
        <dbReference type="ARBA" id="ARBA00004477"/>
    </source>
</evidence>
<evidence type="ECO:0000313" key="14">
    <source>
        <dbReference type="Proteomes" id="UP000770661"/>
    </source>
</evidence>
<dbReference type="InterPro" id="IPR005599">
    <property type="entry name" value="GPI_mannosylTrfase"/>
</dbReference>
<feature type="transmembrane region" description="Helical" evidence="11">
    <location>
        <begin position="417"/>
        <end position="435"/>
    </location>
</feature>
<evidence type="ECO:0000256" key="2">
    <source>
        <dbReference type="ARBA" id="ARBA00004687"/>
    </source>
</evidence>
<keyword evidence="4 11" id="KW-0328">Glycosyltransferase</keyword>
<dbReference type="Proteomes" id="UP000770661">
    <property type="component" value="Unassembled WGS sequence"/>
</dbReference>
<dbReference type="OrthoDB" id="10066429at2759"/>
<sequence>MDCKKRQKFRAAFNKKFPQAVKPVKVKDSAILWSMLALARLYLATVQTGYIHPDEFHQSVQVMARDILDIDARKPWEFQSENPIRSVTFSALVSLPYLLLKYLAPVTSYLFEYDLLTPNTLLVAPRLFMTLLSFIADYSMYKIAQLCYLRPWSCVEVFASSYVMLVYATRTFSNTLELILMSLLLWRVCESMVDSTKVIRKETILQDLYDVAETVQDKVKLARMKSKLPPYNYVDSTVISVVVTYGTFVRPTFVVFSFVPVAYWLQRGVVTREVSFSYFNLRFLSLLPGAVITFLTCVLADSFYYGATTTTELLFWNVTGRSFVVTPVNFLMYNVQEDNLAVHGLHPHYLHLLVNLPMLYGVLGLLGLWSVSKYLVALIMGSMTKKPKVFSLATMLLASFIVPVFILSLVPHQEPRFLIPTLLPLVLLHSDDVLILTGRRIKMTKHFLFLAWHVWNIMCVLFFGFLHQGGVTKTLMQVHQHALHRPPHTNSHVLFSAMYTPPTFLLVRRLTVTAQAVDGRRYRMEKSLFTYDTGGARWPADLHRLAAKVHRQARQNSTRDVEVLICLPASLSEGLHRATPENVTLERLRRIRGHLTLEDPPDLSLTGVALTTTCGKVCQFLRRFDQFSIDIISVTFPHEENKAKGSMPLPSLTSSMAPHDSLSEATLHNLTEDEEEEENHQRDRSIL</sequence>
<dbReference type="EC" id="2.4.1.-" evidence="11"/>
<dbReference type="GO" id="GO:0000026">
    <property type="term" value="F:alpha-1,2-mannosyltransferase activity"/>
    <property type="evidence" value="ECO:0007669"/>
    <property type="project" value="TreeGrafter"/>
</dbReference>
<gene>
    <name evidence="13" type="primary">PIG-Z</name>
    <name evidence="13" type="ORF">GWK47_025502</name>
</gene>
<dbReference type="EMBL" id="JACEEZ010025448">
    <property type="protein sequence ID" value="KAG0700697.1"/>
    <property type="molecule type" value="Genomic_DNA"/>
</dbReference>
<evidence type="ECO:0000313" key="13">
    <source>
        <dbReference type="EMBL" id="KAG0700697.1"/>
    </source>
</evidence>
<comment type="pathway">
    <text evidence="2">Glycolipid biosynthesis; glycosylphosphatidylinositol-anchor biosynthesis.</text>
</comment>
<organism evidence="13 14">
    <name type="scientific">Chionoecetes opilio</name>
    <name type="common">Atlantic snow crab</name>
    <name type="synonym">Cancer opilio</name>
    <dbReference type="NCBI Taxonomy" id="41210"/>
    <lineage>
        <taxon>Eukaryota</taxon>
        <taxon>Metazoa</taxon>
        <taxon>Ecdysozoa</taxon>
        <taxon>Arthropoda</taxon>
        <taxon>Crustacea</taxon>
        <taxon>Multicrustacea</taxon>
        <taxon>Malacostraca</taxon>
        <taxon>Eumalacostraca</taxon>
        <taxon>Eucarida</taxon>
        <taxon>Decapoda</taxon>
        <taxon>Pleocyemata</taxon>
        <taxon>Brachyura</taxon>
        <taxon>Eubrachyura</taxon>
        <taxon>Majoidea</taxon>
        <taxon>Majidae</taxon>
        <taxon>Chionoecetes</taxon>
    </lineage>
</organism>
<feature type="transmembrane region" description="Helical" evidence="11">
    <location>
        <begin position="447"/>
        <end position="466"/>
    </location>
</feature>
<keyword evidence="7 11" id="KW-0256">Endoplasmic reticulum</keyword>
<comment type="similarity">
    <text evidence="10">Belongs to the glycosyltransferase 22 family. PIGZ subfamily.</text>
</comment>
<evidence type="ECO:0000256" key="7">
    <source>
        <dbReference type="ARBA" id="ARBA00022824"/>
    </source>
</evidence>
<evidence type="ECO:0000256" key="9">
    <source>
        <dbReference type="ARBA" id="ARBA00023136"/>
    </source>
</evidence>
<reference evidence="13" key="1">
    <citation type="submission" date="2020-07" db="EMBL/GenBank/DDBJ databases">
        <title>The High-quality genome of the commercially important snow crab, Chionoecetes opilio.</title>
        <authorList>
            <person name="Jeong J.-H."/>
            <person name="Ryu S."/>
        </authorList>
    </citation>
    <scope>NUCLEOTIDE SEQUENCE</scope>
    <source>
        <strain evidence="13">MADBK_172401_WGS</strain>
        <tissue evidence="13">Digestive gland</tissue>
    </source>
</reference>
<feature type="transmembrane region" description="Helical" evidence="11">
    <location>
        <begin position="238"/>
        <end position="265"/>
    </location>
</feature>
<evidence type="ECO:0000256" key="5">
    <source>
        <dbReference type="ARBA" id="ARBA00022679"/>
    </source>
</evidence>
<evidence type="ECO:0000256" key="4">
    <source>
        <dbReference type="ARBA" id="ARBA00022676"/>
    </source>
</evidence>
<dbReference type="Pfam" id="PF03901">
    <property type="entry name" value="Glyco_transf_22"/>
    <property type="match status" value="1"/>
</dbReference>
<evidence type="ECO:0000256" key="11">
    <source>
        <dbReference type="RuleBase" id="RU363075"/>
    </source>
</evidence>
<comment type="subcellular location">
    <subcellularLocation>
        <location evidence="1 11">Endoplasmic reticulum membrane</location>
        <topology evidence="1 11">Multi-pass membrane protein</topology>
    </subcellularLocation>
</comment>
<dbReference type="GO" id="GO:0006506">
    <property type="term" value="P:GPI anchor biosynthetic process"/>
    <property type="evidence" value="ECO:0007669"/>
    <property type="project" value="UniProtKB-KW"/>
</dbReference>
<keyword evidence="8 11" id="KW-1133">Transmembrane helix</keyword>
<feature type="region of interest" description="Disordered" evidence="12">
    <location>
        <begin position="641"/>
        <end position="687"/>
    </location>
</feature>
<dbReference type="PANTHER" id="PTHR22760:SF3">
    <property type="entry name" value="GPI MANNOSYLTRANSFERASE 4"/>
    <property type="match status" value="1"/>
</dbReference>
<feature type="transmembrane region" description="Helical" evidence="11">
    <location>
        <begin position="358"/>
        <end position="377"/>
    </location>
</feature>
<feature type="transmembrane region" description="Helical" evidence="11">
    <location>
        <begin position="286"/>
        <end position="307"/>
    </location>
</feature>
<dbReference type="AlphaFoldDB" id="A0A8J8WFL7"/>
<name>A0A8J8WFL7_CHIOP</name>
<evidence type="ECO:0000256" key="10">
    <source>
        <dbReference type="ARBA" id="ARBA00038466"/>
    </source>
</evidence>